<organism evidence="3 4">
    <name type="scientific">Chryseolinea serpens</name>
    <dbReference type="NCBI Taxonomy" id="947013"/>
    <lineage>
        <taxon>Bacteria</taxon>
        <taxon>Pseudomonadati</taxon>
        <taxon>Bacteroidota</taxon>
        <taxon>Cytophagia</taxon>
        <taxon>Cytophagales</taxon>
        <taxon>Fulvivirgaceae</taxon>
        <taxon>Chryseolinea</taxon>
    </lineage>
</organism>
<sequence length="362" mass="41321">MAIDKKSYSLLASYLSGNISTAERAIVEKWIDESLENKQVFEEAQKIWLSTSVVLPYKDIDSAQLLRNLHSRIVEKQRLLEKVVYMIRPHKLYWRIAAGVSLLMISYFVIRWATRENFIIESGNQVATIYLPDSTKVWLNVDSRLTYPRKFDVRKVELQGEAFFSVRKNTSDFTISTTNTLTKVLGTSFNVKEQGDSLVTLTVAKGTVKFSTKHSESDESMFVKANQMAVFEPQSKLQKKQNNDPSFAEWREQNNPAFLGEKSKPALFLSNAYTWRKNRINQSVIDGTLTNKASLAAYKNVVFEVNYIKHDGTAVTVNITITDTIYPGNRLSYRRRLLDIFSETQSVVVTLKSAEVTSTNSY</sequence>
<evidence type="ECO:0000313" key="4">
    <source>
        <dbReference type="Proteomes" id="UP000184212"/>
    </source>
</evidence>
<dbReference type="InterPro" id="IPR012373">
    <property type="entry name" value="Ferrdict_sens_TM"/>
</dbReference>
<dbReference type="RefSeq" id="WP_073132965.1">
    <property type="nucleotide sequence ID" value="NZ_FQWQ01000001.1"/>
</dbReference>
<reference evidence="3 4" key="1">
    <citation type="submission" date="2016-11" db="EMBL/GenBank/DDBJ databases">
        <authorList>
            <person name="Jaros S."/>
            <person name="Januszkiewicz K."/>
            <person name="Wedrychowicz H."/>
        </authorList>
    </citation>
    <scope>NUCLEOTIDE SEQUENCE [LARGE SCALE GENOMIC DNA]</scope>
    <source>
        <strain evidence="3 4">DSM 24574</strain>
    </source>
</reference>
<dbReference type="OrthoDB" id="923517at2"/>
<name>A0A1M5MPF4_9BACT</name>
<feature type="transmembrane region" description="Helical" evidence="1">
    <location>
        <begin position="92"/>
        <end position="110"/>
    </location>
</feature>
<dbReference type="Proteomes" id="UP000184212">
    <property type="component" value="Unassembled WGS sequence"/>
</dbReference>
<dbReference type="STRING" id="947013.SAMN04488109_1829"/>
<evidence type="ECO:0000313" key="3">
    <source>
        <dbReference type="EMBL" id="SHG78643.1"/>
    </source>
</evidence>
<dbReference type="AlphaFoldDB" id="A0A1M5MPF4"/>
<evidence type="ECO:0000256" key="1">
    <source>
        <dbReference type="SAM" id="Phobius"/>
    </source>
</evidence>
<evidence type="ECO:0000259" key="2">
    <source>
        <dbReference type="Pfam" id="PF04773"/>
    </source>
</evidence>
<dbReference type="EMBL" id="FQWQ01000001">
    <property type="protein sequence ID" value="SHG78643.1"/>
    <property type="molecule type" value="Genomic_DNA"/>
</dbReference>
<keyword evidence="4" id="KW-1185">Reference proteome</keyword>
<dbReference type="GO" id="GO:0016989">
    <property type="term" value="F:sigma factor antagonist activity"/>
    <property type="evidence" value="ECO:0007669"/>
    <property type="project" value="TreeGrafter"/>
</dbReference>
<dbReference type="Gene3D" id="2.60.120.1440">
    <property type="match status" value="1"/>
</dbReference>
<proteinExistence type="predicted"/>
<keyword evidence="1" id="KW-0472">Membrane</keyword>
<keyword evidence="1" id="KW-1133">Transmembrane helix</keyword>
<gene>
    <name evidence="3" type="ORF">SAMN04488109_1829</name>
</gene>
<keyword evidence="1" id="KW-0812">Transmembrane</keyword>
<dbReference type="InterPro" id="IPR006860">
    <property type="entry name" value="FecR"/>
</dbReference>
<feature type="domain" description="FecR protein" evidence="2">
    <location>
        <begin position="123"/>
        <end position="209"/>
    </location>
</feature>
<accession>A0A1M5MPF4</accession>
<dbReference type="Pfam" id="PF04773">
    <property type="entry name" value="FecR"/>
    <property type="match status" value="1"/>
</dbReference>
<dbReference type="PANTHER" id="PTHR30273:SF2">
    <property type="entry name" value="PROTEIN FECR"/>
    <property type="match status" value="1"/>
</dbReference>
<dbReference type="PANTHER" id="PTHR30273">
    <property type="entry name" value="PERIPLASMIC SIGNAL SENSOR AND SIGMA FACTOR ACTIVATOR FECR-RELATED"/>
    <property type="match status" value="1"/>
</dbReference>
<protein>
    <submittedName>
        <fullName evidence="3">FecR family protein</fullName>
    </submittedName>
</protein>